<dbReference type="EMBL" id="KL367481">
    <property type="protein sequence ID" value="KFD71574.1"/>
    <property type="molecule type" value="Genomic_DNA"/>
</dbReference>
<organism evidence="1">
    <name type="scientific">Trichuris suis</name>
    <name type="common">pig whipworm</name>
    <dbReference type="NCBI Taxonomy" id="68888"/>
    <lineage>
        <taxon>Eukaryota</taxon>
        <taxon>Metazoa</taxon>
        <taxon>Ecdysozoa</taxon>
        <taxon>Nematoda</taxon>
        <taxon>Enoplea</taxon>
        <taxon>Dorylaimia</taxon>
        <taxon>Trichinellida</taxon>
        <taxon>Trichuridae</taxon>
        <taxon>Trichuris</taxon>
    </lineage>
</organism>
<protein>
    <submittedName>
        <fullName evidence="1">Uncharacterized protein</fullName>
    </submittedName>
</protein>
<dbReference type="AlphaFoldDB" id="A0A085NQ28"/>
<accession>A0A085NQ28</accession>
<name>A0A085NQ28_9BILA</name>
<sequence>MTERIPGDVSEYRKGSCKTMSFVIMFIAWQLTGKCVTDRLTWACSDMRLIDLEPGPLPKG</sequence>
<gene>
    <name evidence="1" type="ORF">M514_16094</name>
</gene>
<evidence type="ECO:0000313" key="1">
    <source>
        <dbReference type="EMBL" id="KFD71574.1"/>
    </source>
</evidence>
<proteinExistence type="predicted"/>
<dbReference type="Proteomes" id="UP000030758">
    <property type="component" value="Unassembled WGS sequence"/>
</dbReference>
<reference evidence="1" key="1">
    <citation type="journal article" date="2014" name="Nat. Genet.">
        <title>Genome and transcriptome of the porcine whipworm Trichuris suis.</title>
        <authorList>
            <person name="Jex A.R."/>
            <person name="Nejsum P."/>
            <person name="Schwarz E.M."/>
            <person name="Hu L."/>
            <person name="Young N.D."/>
            <person name="Hall R.S."/>
            <person name="Korhonen P.K."/>
            <person name="Liao S."/>
            <person name="Thamsborg S."/>
            <person name="Xia J."/>
            <person name="Xu P."/>
            <person name="Wang S."/>
            <person name="Scheerlinck J.P."/>
            <person name="Hofmann A."/>
            <person name="Sternberg P.W."/>
            <person name="Wang J."/>
            <person name="Gasser R.B."/>
        </authorList>
    </citation>
    <scope>NUCLEOTIDE SEQUENCE [LARGE SCALE GENOMIC DNA]</scope>
    <source>
        <strain evidence="1">DCEP-RM93F</strain>
    </source>
</reference>